<organism evidence="3 4">
    <name type="scientific">Candidatus Microbacterium stercoravium</name>
    <dbReference type="NCBI Taxonomy" id="2838697"/>
    <lineage>
        <taxon>Bacteria</taxon>
        <taxon>Bacillati</taxon>
        <taxon>Actinomycetota</taxon>
        <taxon>Actinomycetes</taxon>
        <taxon>Micrococcales</taxon>
        <taxon>Microbacteriaceae</taxon>
        <taxon>Microbacterium</taxon>
    </lineage>
</organism>
<reference evidence="3" key="2">
    <citation type="submission" date="2021-04" db="EMBL/GenBank/DDBJ databases">
        <authorList>
            <person name="Gilroy R."/>
        </authorList>
    </citation>
    <scope>NUCLEOTIDE SEQUENCE</scope>
    <source>
        <strain evidence="3">ChiHjej8B7-3636</strain>
    </source>
</reference>
<proteinExistence type="predicted"/>
<name>A0A9D2H2V5_9MICO</name>
<sequence>MDSQMISPPRGWSRLRAAAIAAVCAAIVACGSAVPAAAAEPQRVPTTVAAVEEQDAQAPPLALALGDHGVATGSSFTAEIEIANTTDAVFRASDVRVSIGDPLADDDAVEAWLSGSGGTARTELASIGVEEIAPGGTAAVSEPLSVEGMSPGVYPVSAVYAGATASVTARDIVIVTGGAESPVSLVVPITGPVAVAGLYSTSTLGTLTGDDGLLTAQLDAVDGTDAILAIDPAIPASIRALGSAAPATARAWLERLMALDNDRFALQFADADVSPQIAAGLDAPLEPTHLGFALDPATIDAADEPITLSSLMRIGEGRSPQLFWPSPGSASDETVSALVGDSAASVLVPASTTANGSAVLGDDALAYDDALSHALLDAARLSDAAERERALTVATAEIWLAASQSDQPLLLALDRMGSDDLTTDDAGTEIVDGELDLSAEGLRDAVAAALTSPALSPVGLDEVLSAGSGHVGVTATNEDTARKQAVLDYLTAEPGLEHIATALTTPDHFLGQVRAELQRLLSVSWASNPDGWLTRAENFVELNADRAVAIDIQQIQQPVQLLSAEAPMPVWIRNDLPYEAKVTVIAVPDDPRLSIDRRTEIVANPDSITRATIPIEARVGSGDVTVHYTLQSATGERIGPTRDVDVTVRADWERIAVIALAVIVAALIGFGLYRQIRRRRRENESAHSDSGIRDEGA</sequence>
<reference evidence="3" key="1">
    <citation type="journal article" date="2021" name="PeerJ">
        <title>Extensive microbial diversity within the chicken gut microbiome revealed by metagenomics and culture.</title>
        <authorList>
            <person name="Gilroy R."/>
            <person name="Ravi A."/>
            <person name="Getino M."/>
            <person name="Pursley I."/>
            <person name="Horton D.L."/>
            <person name="Alikhan N.F."/>
            <person name="Baker D."/>
            <person name="Gharbi K."/>
            <person name="Hall N."/>
            <person name="Watson M."/>
            <person name="Adriaenssens E.M."/>
            <person name="Foster-Nyarko E."/>
            <person name="Jarju S."/>
            <person name="Secka A."/>
            <person name="Antonio M."/>
            <person name="Oren A."/>
            <person name="Chaudhuri R.R."/>
            <person name="La Ragione R."/>
            <person name="Hildebrand F."/>
            <person name="Pallen M.J."/>
        </authorList>
    </citation>
    <scope>NUCLEOTIDE SEQUENCE</scope>
    <source>
        <strain evidence="3">ChiHjej8B7-3636</strain>
    </source>
</reference>
<keyword evidence="1" id="KW-0812">Transmembrane</keyword>
<evidence type="ECO:0000313" key="3">
    <source>
        <dbReference type="EMBL" id="HJA03533.1"/>
    </source>
</evidence>
<evidence type="ECO:0008006" key="5">
    <source>
        <dbReference type="Google" id="ProtNLM"/>
    </source>
</evidence>
<comment type="caution">
    <text evidence="3">The sequence shown here is derived from an EMBL/GenBank/DDBJ whole genome shotgun (WGS) entry which is preliminary data.</text>
</comment>
<keyword evidence="1" id="KW-0472">Membrane</keyword>
<feature type="chain" id="PRO_5038680378" description="2-oxoglutarate dehydrogenase" evidence="2">
    <location>
        <begin position="39"/>
        <end position="697"/>
    </location>
</feature>
<protein>
    <recommendedName>
        <fullName evidence="5">2-oxoglutarate dehydrogenase</fullName>
    </recommendedName>
</protein>
<evidence type="ECO:0000256" key="2">
    <source>
        <dbReference type="SAM" id="SignalP"/>
    </source>
</evidence>
<dbReference type="Pfam" id="PF19516">
    <property type="entry name" value="DUF6049"/>
    <property type="match status" value="1"/>
</dbReference>
<dbReference type="InterPro" id="IPR046112">
    <property type="entry name" value="DUF6049"/>
</dbReference>
<gene>
    <name evidence="3" type="ORF">H9800_01550</name>
</gene>
<evidence type="ECO:0000256" key="1">
    <source>
        <dbReference type="SAM" id="Phobius"/>
    </source>
</evidence>
<keyword evidence="1" id="KW-1133">Transmembrane helix</keyword>
<accession>A0A9D2H2V5</accession>
<keyword evidence="2" id="KW-0732">Signal</keyword>
<feature type="transmembrane region" description="Helical" evidence="1">
    <location>
        <begin position="655"/>
        <end position="673"/>
    </location>
</feature>
<dbReference type="AlphaFoldDB" id="A0A9D2H2V5"/>
<dbReference type="EMBL" id="DXAM01000023">
    <property type="protein sequence ID" value="HJA03533.1"/>
    <property type="molecule type" value="Genomic_DNA"/>
</dbReference>
<evidence type="ECO:0000313" key="4">
    <source>
        <dbReference type="Proteomes" id="UP000824220"/>
    </source>
</evidence>
<feature type="signal peptide" evidence="2">
    <location>
        <begin position="1"/>
        <end position="38"/>
    </location>
</feature>
<dbReference type="Proteomes" id="UP000824220">
    <property type="component" value="Unassembled WGS sequence"/>
</dbReference>